<dbReference type="OrthoDB" id="2260578at2759"/>
<evidence type="ECO:0000256" key="2">
    <source>
        <dbReference type="ARBA" id="ARBA00022833"/>
    </source>
</evidence>
<dbReference type="PANTHER" id="PTHR31313">
    <property type="entry name" value="TY1 ENHANCER ACTIVATOR"/>
    <property type="match status" value="1"/>
</dbReference>
<feature type="chain" id="PRO_5012439777" description="Xylanolytic transcriptional activator regulatory domain-containing protein" evidence="8">
    <location>
        <begin position="20"/>
        <end position="612"/>
    </location>
</feature>
<keyword evidence="5" id="KW-0804">Transcription</keyword>
<dbReference type="CDD" id="cd12148">
    <property type="entry name" value="fungal_TF_MHR"/>
    <property type="match status" value="1"/>
</dbReference>
<keyword evidence="3" id="KW-0805">Transcription regulation</keyword>
<keyword evidence="1" id="KW-0479">Metal-binding</keyword>
<evidence type="ECO:0000256" key="1">
    <source>
        <dbReference type="ARBA" id="ARBA00022723"/>
    </source>
</evidence>
<evidence type="ECO:0000256" key="5">
    <source>
        <dbReference type="ARBA" id="ARBA00023163"/>
    </source>
</evidence>
<keyword evidence="6" id="KW-0539">Nucleus</keyword>
<protein>
    <recommendedName>
        <fullName evidence="9">Xylanolytic transcriptional activator regulatory domain-containing protein</fullName>
    </recommendedName>
</protein>
<keyword evidence="2" id="KW-0862">Zinc</keyword>
<evidence type="ECO:0000256" key="3">
    <source>
        <dbReference type="ARBA" id="ARBA00023015"/>
    </source>
</evidence>
<evidence type="ECO:0000256" key="4">
    <source>
        <dbReference type="ARBA" id="ARBA00023125"/>
    </source>
</evidence>
<evidence type="ECO:0000256" key="6">
    <source>
        <dbReference type="ARBA" id="ARBA00023242"/>
    </source>
</evidence>
<comment type="caution">
    <text evidence="10">The sequence shown here is derived from an EMBL/GenBank/DDBJ whole genome shotgun (WGS) entry which is preliminary data.</text>
</comment>
<dbReference type="GO" id="GO:0006351">
    <property type="term" value="P:DNA-templated transcription"/>
    <property type="evidence" value="ECO:0007669"/>
    <property type="project" value="InterPro"/>
</dbReference>
<feature type="domain" description="Xylanolytic transcriptional activator regulatory" evidence="9">
    <location>
        <begin position="10"/>
        <end position="205"/>
    </location>
</feature>
<dbReference type="Proteomes" id="UP000242146">
    <property type="component" value="Unassembled WGS sequence"/>
</dbReference>
<name>A0A1X2GIM4_9FUNG</name>
<keyword evidence="8" id="KW-0732">Signal</keyword>
<keyword evidence="4" id="KW-0238">DNA-binding</keyword>
<dbReference type="InterPro" id="IPR007219">
    <property type="entry name" value="XnlR_reg_dom"/>
</dbReference>
<sequence>MQQWHRQLVDPLLCHAVAALGARCCPTSGPDANPSKPFFDHCLFLLEQPGPRDHASSLSTVQALLLLCWYTHLCGQMQTCAHLRQKLLQANDQLGLHRDPDSSAGLVCMEMHRRAYWITFVTDRWLCWCLDQCGLPAQPLIQTNSPLPWPRLEDQQLYLIDKKSATNDPSDLDDLTTTTAEHALQITTFAELIKLASIMDDIARFTRPSLCSDPHRRPGPVPLQVYQRQLAPLATKLTTWLLQLPYYLEFCRPVEDQPPAPMASLYHLMYYTVQIMLNQPLAMFPTPPNAPEPSPTLARTICTNACNTILHLAEQMLLHHQLPFLGNVAILSLNLAASLYLYEPLGLPLTSLMPHQHLHTIFKTITLLKQCLPDPVPAGLSDLHHAVDGFLFHHYQIRLLQDTDRPDPLPSDPWSSPDDVKPRKKRRYSQSSGSPLSTPDLSSRSPMSSVTMTVTPTASLPSCDHSPLLISPQLDGDLLDVGLDTLLHEVSPLASPSSTCPSPCSPKDWTAAWIEEHAELWAFMNVQPPLPHDQSHLASAHLNPPCPSATMTQSALVSHPMLPLHPPLDHFLVHGLSHPPMTKCTNWICPNNDDLIDPYTYTFMLDNSLVIP</sequence>
<keyword evidence="11" id="KW-1185">Reference proteome</keyword>
<evidence type="ECO:0000259" key="9">
    <source>
        <dbReference type="Pfam" id="PF04082"/>
    </source>
</evidence>
<dbReference type="Pfam" id="PF04082">
    <property type="entry name" value="Fungal_trans"/>
    <property type="match status" value="1"/>
</dbReference>
<proteinExistence type="predicted"/>
<dbReference type="InterPro" id="IPR051615">
    <property type="entry name" value="Transcr_Regulatory_Elem"/>
</dbReference>
<gene>
    <name evidence="10" type="ORF">DM01DRAFT_1038014</name>
</gene>
<accession>A0A1X2GIM4</accession>
<dbReference type="PANTHER" id="PTHR31313:SF81">
    <property type="entry name" value="TY1 ENHANCER ACTIVATOR"/>
    <property type="match status" value="1"/>
</dbReference>
<organism evidence="10 11">
    <name type="scientific">Hesseltinella vesiculosa</name>
    <dbReference type="NCBI Taxonomy" id="101127"/>
    <lineage>
        <taxon>Eukaryota</taxon>
        <taxon>Fungi</taxon>
        <taxon>Fungi incertae sedis</taxon>
        <taxon>Mucoromycota</taxon>
        <taxon>Mucoromycotina</taxon>
        <taxon>Mucoromycetes</taxon>
        <taxon>Mucorales</taxon>
        <taxon>Cunninghamellaceae</taxon>
        <taxon>Hesseltinella</taxon>
    </lineage>
</organism>
<dbReference type="AlphaFoldDB" id="A0A1X2GIM4"/>
<evidence type="ECO:0000313" key="11">
    <source>
        <dbReference type="Proteomes" id="UP000242146"/>
    </source>
</evidence>
<evidence type="ECO:0000313" key="10">
    <source>
        <dbReference type="EMBL" id="ORX54559.1"/>
    </source>
</evidence>
<evidence type="ECO:0000256" key="8">
    <source>
        <dbReference type="SAM" id="SignalP"/>
    </source>
</evidence>
<dbReference type="GO" id="GO:0008270">
    <property type="term" value="F:zinc ion binding"/>
    <property type="evidence" value="ECO:0007669"/>
    <property type="project" value="InterPro"/>
</dbReference>
<dbReference type="STRING" id="101127.A0A1X2GIM4"/>
<dbReference type="EMBL" id="MCGT01000013">
    <property type="protein sequence ID" value="ORX54559.1"/>
    <property type="molecule type" value="Genomic_DNA"/>
</dbReference>
<reference evidence="10 11" key="1">
    <citation type="submission" date="2016-07" db="EMBL/GenBank/DDBJ databases">
        <title>Pervasive Adenine N6-methylation of Active Genes in Fungi.</title>
        <authorList>
            <consortium name="DOE Joint Genome Institute"/>
            <person name="Mondo S.J."/>
            <person name="Dannebaum R.O."/>
            <person name="Kuo R.C."/>
            <person name="Labutti K."/>
            <person name="Haridas S."/>
            <person name="Kuo A."/>
            <person name="Salamov A."/>
            <person name="Ahrendt S.R."/>
            <person name="Lipzen A."/>
            <person name="Sullivan W."/>
            <person name="Andreopoulos W.B."/>
            <person name="Clum A."/>
            <person name="Lindquist E."/>
            <person name="Daum C."/>
            <person name="Ramamoorthy G.K."/>
            <person name="Gryganskyi A."/>
            <person name="Culley D."/>
            <person name="Magnuson J.K."/>
            <person name="James T.Y."/>
            <person name="O'Malley M.A."/>
            <person name="Stajich J.E."/>
            <person name="Spatafora J.W."/>
            <person name="Visel A."/>
            <person name="Grigoriev I.V."/>
        </authorList>
    </citation>
    <scope>NUCLEOTIDE SEQUENCE [LARGE SCALE GENOMIC DNA]</scope>
    <source>
        <strain evidence="10 11">NRRL 3301</strain>
    </source>
</reference>
<dbReference type="GO" id="GO:0003677">
    <property type="term" value="F:DNA binding"/>
    <property type="evidence" value="ECO:0007669"/>
    <property type="project" value="UniProtKB-KW"/>
</dbReference>
<feature type="compositionally biased region" description="Polar residues" evidence="7">
    <location>
        <begin position="429"/>
        <end position="456"/>
    </location>
</feature>
<feature type="region of interest" description="Disordered" evidence="7">
    <location>
        <begin position="404"/>
        <end position="456"/>
    </location>
</feature>
<evidence type="ECO:0000256" key="7">
    <source>
        <dbReference type="SAM" id="MobiDB-lite"/>
    </source>
</evidence>
<feature type="signal peptide" evidence="8">
    <location>
        <begin position="1"/>
        <end position="19"/>
    </location>
</feature>